<accession>A0A814SDF7</accession>
<organism evidence="3 4">
    <name type="scientific">Adineta steineri</name>
    <dbReference type="NCBI Taxonomy" id="433720"/>
    <lineage>
        <taxon>Eukaryota</taxon>
        <taxon>Metazoa</taxon>
        <taxon>Spiralia</taxon>
        <taxon>Gnathifera</taxon>
        <taxon>Rotifera</taxon>
        <taxon>Eurotatoria</taxon>
        <taxon>Bdelloidea</taxon>
        <taxon>Adinetida</taxon>
        <taxon>Adinetidae</taxon>
        <taxon>Adineta</taxon>
    </lineage>
</organism>
<protein>
    <submittedName>
        <fullName evidence="3">Uncharacterized protein</fullName>
    </submittedName>
</protein>
<feature type="region of interest" description="Disordered" evidence="1">
    <location>
        <begin position="188"/>
        <end position="222"/>
    </location>
</feature>
<keyword evidence="2" id="KW-1133">Transmembrane helix</keyword>
<dbReference type="AlphaFoldDB" id="A0A814SDF7"/>
<evidence type="ECO:0000256" key="1">
    <source>
        <dbReference type="SAM" id="MobiDB-lite"/>
    </source>
</evidence>
<gene>
    <name evidence="3" type="ORF">VCS650_LOCUS22525</name>
</gene>
<comment type="caution">
    <text evidence="3">The sequence shown here is derived from an EMBL/GenBank/DDBJ whole genome shotgun (WGS) entry which is preliminary data.</text>
</comment>
<feature type="transmembrane region" description="Helical" evidence="2">
    <location>
        <begin position="59"/>
        <end position="81"/>
    </location>
</feature>
<dbReference type="Proteomes" id="UP000663891">
    <property type="component" value="Unassembled WGS sequence"/>
</dbReference>
<dbReference type="OrthoDB" id="10308456at2759"/>
<keyword evidence="2" id="KW-0812">Transmembrane</keyword>
<evidence type="ECO:0000256" key="2">
    <source>
        <dbReference type="SAM" id="Phobius"/>
    </source>
</evidence>
<keyword evidence="2" id="KW-0472">Membrane</keyword>
<feature type="transmembrane region" description="Helical" evidence="2">
    <location>
        <begin position="93"/>
        <end position="119"/>
    </location>
</feature>
<name>A0A814SDF7_9BILA</name>
<reference evidence="3" key="1">
    <citation type="submission" date="2021-02" db="EMBL/GenBank/DDBJ databases">
        <authorList>
            <person name="Nowell W R."/>
        </authorList>
    </citation>
    <scope>NUCLEOTIDE SEQUENCE</scope>
</reference>
<proteinExistence type="predicted"/>
<evidence type="ECO:0000313" key="3">
    <source>
        <dbReference type="EMBL" id="CAF1145796.1"/>
    </source>
</evidence>
<evidence type="ECO:0000313" key="4">
    <source>
        <dbReference type="Proteomes" id="UP000663891"/>
    </source>
</evidence>
<sequence>MSVVPIHSDTVTIYMVKTSCCKSEFDSDYPARLNGIIRQDEFEASIANINETISSIPNIILTFILLIFAIGGFIIFVFGGIEASNPKIHGYALLGAGIGIFLVGVLSAIFGCCIAGLTLSHRMRPAVANESNKYCTRSPTPCTWRLESRVVVRGARGMAQIYVIHHIVIDIGHYGGTEYKPVPSQYNQPTPSFSQYNQPTSFFSQKNNTTPPPQYNSLSVRG</sequence>
<dbReference type="EMBL" id="CAJNON010000255">
    <property type="protein sequence ID" value="CAF1145796.1"/>
    <property type="molecule type" value="Genomic_DNA"/>
</dbReference>